<dbReference type="Proteomes" id="UP000265520">
    <property type="component" value="Unassembled WGS sequence"/>
</dbReference>
<dbReference type="AlphaFoldDB" id="A0A392TCZ4"/>
<accession>A0A392TCZ4</accession>
<comment type="caution">
    <text evidence="1">The sequence shown here is derived from an EMBL/GenBank/DDBJ whole genome shotgun (WGS) entry which is preliminary data.</text>
</comment>
<dbReference type="EMBL" id="LXQA010546330">
    <property type="protein sequence ID" value="MCI58444.1"/>
    <property type="molecule type" value="Genomic_DNA"/>
</dbReference>
<protein>
    <submittedName>
        <fullName evidence="1">Uncharacterized protein</fullName>
    </submittedName>
</protein>
<name>A0A392TCZ4_9FABA</name>
<feature type="non-terminal residue" evidence="1">
    <location>
        <position position="1"/>
    </location>
</feature>
<organism evidence="1 2">
    <name type="scientific">Trifolium medium</name>
    <dbReference type="NCBI Taxonomy" id="97028"/>
    <lineage>
        <taxon>Eukaryota</taxon>
        <taxon>Viridiplantae</taxon>
        <taxon>Streptophyta</taxon>
        <taxon>Embryophyta</taxon>
        <taxon>Tracheophyta</taxon>
        <taxon>Spermatophyta</taxon>
        <taxon>Magnoliopsida</taxon>
        <taxon>eudicotyledons</taxon>
        <taxon>Gunneridae</taxon>
        <taxon>Pentapetalae</taxon>
        <taxon>rosids</taxon>
        <taxon>fabids</taxon>
        <taxon>Fabales</taxon>
        <taxon>Fabaceae</taxon>
        <taxon>Papilionoideae</taxon>
        <taxon>50 kb inversion clade</taxon>
        <taxon>NPAAA clade</taxon>
        <taxon>Hologalegina</taxon>
        <taxon>IRL clade</taxon>
        <taxon>Trifolieae</taxon>
        <taxon>Trifolium</taxon>
    </lineage>
</organism>
<evidence type="ECO:0000313" key="2">
    <source>
        <dbReference type="Proteomes" id="UP000265520"/>
    </source>
</evidence>
<sequence>AAIVVAVVATLNWSATECPVVARTTVFRYKMLEKHDKGKVKKFLN</sequence>
<evidence type="ECO:0000313" key="1">
    <source>
        <dbReference type="EMBL" id="MCI58444.1"/>
    </source>
</evidence>
<proteinExistence type="predicted"/>
<keyword evidence="2" id="KW-1185">Reference proteome</keyword>
<reference evidence="1 2" key="1">
    <citation type="journal article" date="2018" name="Front. Plant Sci.">
        <title>Red Clover (Trifolium pratense) and Zigzag Clover (T. medium) - A Picture of Genomic Similarities and Differences.</title>
        <authorList>
            <person name="Dluhosova J."/>
            <person name="Istvanek J."/>
            <person name="Nedelnik J."/>
            <person name="Repkova J."/>
        </authorList>
    </citation>
    <scope>NUCLEOTIDE SEQUENCE [LARGE SCALE GENOMIC DNA]</scope>
    <source>
        <strain evidence="2">cv. 10/8</strain>
        <tissue evidence="1">Leaf</tissue>
    </source>
</reference>